<name>A0ABN7SW18_OIKDI</name>
<organism evidence="1 2">
    <name type="scientific">Oikopleura dioica</name>
    <name type="common">Tunicate</name>
    <dbReference type="NCBI Taxonomy" id="34765"/>
    <lineage>
        <taxon>Eukaryota</taxon>
        <taxon>Metazoa</taxon>
        <taxon>Chordata</taxon>
        <taxon>Tunicata</taxon>
        <taxon>Appendicularia</taxon>
        <taxon>Copelata</taxon>
        <taxon>Oikopleuridae</taxon>
        <taxon>Oikopleura</taxon>
    </lineage>
</organism>
<protein>
    <submittedName>
        <fullName evidence="1">Oidioi.mRNA.OKI2018_I69.chr1.g2294.t1.cds</fullName>
    </submittedName>
</protein>
<dbReference type="Proteomes" id="UP001158576">
    <property type="component" value="Chromosome 1"/>
</dbReference>
<evidence type="ECO:0000313" key="2">
    <source>
        <dbReference type="Proteomes" id="UP001158576"/>
    </source>
</evidence>
<gene>
    <name evidence="1" type="ORF">OKIOD_LOCUS11059</name>
</gene>
<reference evidence="1 2" key="1">
    <citation type="submission" date="2021-04" db="EMBL/GenBank/DDBJ databases">
        <authorList>
            <person name="Bliznina A."/>
        </authorList>
    </citation>
    <scope>NUCLEOTIDE SEQUENCE [LARGE SCALE GENOMIC DNA]</scope>
</reference>
<evidence type="ECO:0000313" key="1">
    <source>
        <dbReference type="EMBL" id="CAG5105619.1"/>
    </source>
</evidence>
<sequence>MTELEDVISIPEISEKIIERLTDKKLLELHSDNFWQAFNFIRPSFWRKRAYHNYPNSELLYKLLLDFKIASFNDYCTFIKAYQKVRSFKSNLILETDQMIAYDPHQHTINSSHFISLYDKEFNIRDAIFPAESVFSLTIFPTNNPDKLLVTTTNPGDEDDSTIVEIFFLSIDKAGQKLKLKSVFKERFDLTVFTAYYAQDEKIMCFSHRFDSNDWDVSIIDSSTSTATVIEHSVFQNLKPLGSDLLNDGYHSGTQIMKRCRSAAFCVMNTSTIRFRKFHIPMDPYFDLFVHDGFIQALPHTTDRRKRTFGRFFKLVETEGDFEVVEIPIADSLDSFYPDDISRVGFSINGTSNEDSIYLTLRTWPQRSAADNSVKFRLLHYQFTPKYE</sequence>
<accession>A0ABN7SW18</accession>
<keyword evidence="2" id="KW-1185">Reference proteome</keyword>
<dbReference type="EMBL" id="OU015566">
    <property type="protein sequence ID" value="CAG5105619.1"/>
    <property type="molecule type" value="Genomic_DNA"/>
</dbReference>
<proteinExistence type="predicted"/>